<evidence type="ECO:0000256" key="1">
    <source>
        <dbReference type="SAM" id="MobiDB-lite"/>
    </source>
</evidence>
<dbReference type="EMBL" id="OZ034813">
    <property type="protein sequence ID" value="CAL1354597.1"/>
    <property type="molecule type" value="Genomic_DNA"/>
</dbReference>
<feature type="region of interest" description="Disordered" evidence="1">
    <location>
        <begin position="1"/>
        <end position="98"/>
    </location>
</feature>
<evidence type="ECO:0000313" key="3">
    <source>
        <dbReference type="Proteomes" id="UP001497516"/>
    </source>
</evidence>
<protein>
    <submittedName>
        <fullName evidence="2">Uncharacterized protein</fullName>
    </submittedName>
</protein>
<proteinExistence type="predicted"/>
<organism evidence="2 3">
    <name type="scientific">Linum trigynum</name>
    <dbReference type="NCBI Taxonomy" id="586398"/>
    <lineage>
        <taxon>Eukaryota</taxon>
        <taxon>Viridiplantae</taxon>
        <taxon>Streptophyta</taxon>
        <taxon>Embryophyta</taxon>
        <taxon>Tracheophyta</taxon>
        <taxon>Spermatophyta</taxon>
        <taxon>Magnoliopsida</taxon>
        <taxon>eudicotyledons</taxon>
        <taxon>Gunneridae</taxon>
        <taxon>Pentapetalae</taxon>
        <taxon>rosids</taxon>
        <taxon>fabids</taxon>
        <taxon>Malpighiales</taxon>
        <taxon>Linaceae</taxon>
        <taxon>Linum</taxon>
    </lineage>
</organism>
<name>A0AAV2CDK8_9ROSI</name>
<sequence length="169" mass="18048">MEDHLSAMAQSSTSEPAFKTLDPVEGPNNTTIRIISVMPPSASQKENLDPNSTSLSARQRSQKKKTEEGKKPAQSKGINLKVTKKPLQLSSASNKGVSIKSKEASFPITLKAIEEFFAHSQNKENEFQQLLAGKGADVVMGDSHLETMANATTAASSAMDSATLSRAIS</sequence>
<gene>
    <name evidence="2" type="ORF">LTRI10_LOCUS2398</name>
</gene>
<dbReference type="Proteomes" id="UP001497516">
    <property type="component" value="Chromosome 1"/>
</dbReference>
<accession>A0AAV2CDK8</accession>
<dbReference type="AlphaFoldDB" id="A0AAV2CDK8"/>
<reference evidence="2 3" key="1">
    <citation type="submission" date="2024-04" db="EMBL/GenBank/DDBJ databases">
        <authorList>
            <person name="Fracassetti M."/>
        </authorList>
    </citation>
    <scope>NUCLEOTIDE SEQUENCE [LARGE SCALE GENOMIC DNA]</scope>
</reference>
<feature type="compositionally biased region" description="Polar residues" evidence="1">
    <location>
        <begin position="41"/>
        <end position="59"/>
    </location>
</feature>
<keyword evidence="3" id="KW-1185">Reference proteome</keyword>
<evidence type="ECO:0000313" key="2">
    <source>
        <dbReference type="EMBL" id="CAL1354597.1"/>
    </source>
</evidence>